<sequence length="285" mass="33585">MDINKIAKEMTREEFLQNCEDSLFTGYDISCPSDVDLETVCDLCKDCKECWENAIKDIKFKGEDNMKFDWEGFKNNDFAVLCDTEEKAKDFLKECYKRGLSWSDGKSAENYIYYKGYDTCYTYNFNNWEHLQYSSKSFYLDNGYKVIEWETENKIDYDREYNIMEIMEFPENTNFVRVSDDLLLKIGCSNNGECKILINICANIECKLSDIWTKSKFKIVKKDKKVSFKEAIQAYGKEIYCILDDGETKVNYYIESKNSPLLDKNNIIGITPEEILNGEWYIKED</sequence>
<proteinExistence type="predicted"/>
<name>A0ABX4K1L0_CLOSG</name>
<dbReference type="EMBL" id="PDLH01000007">
    <property type="protein sequence ID" value="PHG98888.1"/>
    <property type="molecule type" value="Genomic_DNA"/>
</dbReference>
<accession>A0ABX4K1L0</accession>
<keyword evidence="2" id="KW-1185">Reference proteome</keyword>
<dbReference type="RefSeq" id="WP_098926900.1">
    <property type="nucleotide sequence ID" value="NZ_CBCRVC010000006.1"/>
</dbReference>
<organism evidence="1 2">
    <name type="scientific">Clostridium sporogenes</name>
    <dbReference type="NCBI Taxonomy" id="1509"/>
    <lineage>
        <taxon>Bacteria</taxon>
        <taxon>Bacillati</taxon>
        <taxon>Bacillota</taxon>
        <taxon>Clostridia</taxon>
        <taxon>Eubacteriales</taxon>
        <taxon>Clostridiaceae</taxon>
        <taxon>Clostridium</taxon>
    </lineage>
</organism>
<reference evidence="1 2" key="1">
    <citation type="submission" date="2017-09" db="EMBL/GenBank/DDBJ databases">
        <title>FDA dAtabase for Regulatory Grade micrObial Sequences (FDA-ARGOS): Supporting development and validation of Infectious Disease Dx tests.</title>
        <authorList>
            <person name="Kerrigan L."/>
            <person name="Long C."/>
            <person name="Tallon L.J."/>
            <person name="Sadzewicz L."/>
            <person name="Ott S."/>
            <person name="Zhao X."/>
            <person name="Nagaraj S."/>
            <person name="Vavikolanu K."/>
            <person name="Aluvathingal J."/>
            <person name="Nadendla S."/>
            <person name="Sichtig H."/>
        </authorList>
    </citation>
    <scope>NUCLEOTIDE SEQUENCE [LARGE SCALE GENOMIC DNA]</scope>
    <source>
        <strain evidence="1 2">FDAARGOS_423</strain>
    </source>
</reference>
<evidence type="ECO:0000313" key="2">
    <source>
        <dbReference type="Proteomes" id="UP000223854"/>
    </source>
</evidence>
<dbReference type="Proteomes" id="UP000223854">
    <property type="component" value="Unassembled WGS sequence"/>
</dbReference>
<comment type="caution">
    <text evidence="1">The sequence shown here is derived from an EMBL/GenBank/DDBJ whole genome shotgun (WGS) entry which is preliminary data.</text>
</comment>
<evidence type="ECO:0000313" key="1">
    <source>
        <dbReference type="EMBL" id="PHG98888.1"/>
    </source>
</evidence>
<gene>
    <name evidence="1" type="ORF">CRX47_03155</name>
</gene>
<protein>
    <submittedName>
        <fullName evidence="1">Uncharacterized protein</fullName>
    </submittedName>
</protein>